<comment type="caution">
    <text evidence="2">The sequence shown here is derived from an EMBL/GenBank/DDBJ whole genome shotgun (WGS) entry which is preliminary data.</text>
</comment>
<feature type="chain" id="PRO_5045987572" description="Secreted protein" evidence="1">
    <location>
        <begin position="29"/>
        <end position="95"/>
    </location>
</feature>
<dbReference type="EMBL" id="BAABFB010000005">
    <property type="protein sequence ID" value="GAA4470850.1"/>
    <property type="molecule type" value="Genomic_DNA"/>
</dbReference>
<reference evidence="3" key="1">
    <citation type="journal article" date="2019" name="Int. J. Syst. Evol. Microbiol.">
        <title>The Global Catalogue of Microorganisms (GCM) 10K type strain sequencing project: providing services to taxonomists for standard genome sequencing and annotation.</title>
        <authorList>
            <consortium name="The Broad Institute Genomics Platform"/>
            <consortium name="The Broad Institute Genome Sequencing Center for Infectious Disease"/>
            <person name="Wu L."/>
            <person name="Ma J."/>
        </authorList>
    </citation>
    <scope>NUCLEOTIDE SEQUENCE [LARGE SCALE GENOMIC DNA]</scope>
    <source>
        <strain evidence="3">JCM 32206</strain>
    </source>
</reference>
<evidence type="ECO:0000313" key="2">
    <source>
        <dbReference type="EMBL" id="GAA4470850.1"/>
    </source>
</evidence>
<dbReference type="RefSeq" id="WP_345340868.1">
    <property type="nucleotide sequence ID" value="NZ_BAABFB010000005.1"/>
</dbReference>
<feature type="signal peptide" evidence="1">
    <location>
        <begin position="1"/>
        <end position="28"/>
    </location>
</feature>
<protein>
    <recommendedName>
        <fullName evidence="4">Secreted protein</fullName>
    </recommendedName>
</protein>
<keyword evidence="3" id="KW-1185">Reference proteome</keyword>
<proteinExistence type="predicted"/>
<dbReference type="Proteomes" id="UP001501183">
    <property type="component" value="Unassembled WGS sequence"/>
</dbReference>
<gene>
    <name evidence="2" type="ORF">GCM10023094_00440</name>
</gene>
<evidence type="ECO:0008006" key="4">
    <source>
        <dbReference type="Google" id="ProtNLM"/>
    </source>
</evidence>
<organism evidence="2 3">
    <name type="scientific">Rhodococcus olei</name>
    <dbReference type="NCBI Taxonomy" id="2161675"/>
    <lineage>
        <taxon>Bacteria</taxon>
        <taxon>Bacillati</taxon>
        <taxon>Actinomycetota</taxon>
        <taxon>Actinomycetes</taxon>
        <taxon>Mycobacteriales</taxon>
        <taxon>Nocardiaceae</taxon>
        <taxon>Rhodococcus</taxon>
    </lineage>
</organism>
<sequence length="95" mass="9613">MSTNGFRAAAAGLLVATSIGVASGFATAAASPKIVGPPAPGVSQADSCGGLQAQYGILKEGMAQEDPSSKTWSNYRRSADATHREAVQEGCAWAQ</sequence>
<name>A0ABP8NQ80_9NOCA</name>
<keyword evidence="1" id="KW-0732">Signal</keyword>
<evidence type="ECO:0000313" key="3">
    <source>
        <dbReference type="Proteomes" id="UP001501183"/>
    </source>
</evidence>
<accession>A0ABP8NQ80</accession>
<evidence type="ECO:0000256" key="1">
    <source>
        <dbReference type="SAM" id="SignalP"/>
    </source>
</evidence>